<reference evidence="1" key="1">
    <citation type="submission" date="2012-09" db="EMBL/GenBank/DDBJ databases">
        <authorList>
            <person name="Martin A.A."/>
        </authorList>
    </citation>
    <scope>NUCLEOTIDE SEQUENCE</scope>
</reference>
<dbReference type="AlphaFoldDB" id="A0A0K0D7Z1"/>
<dbReference type="STRING" id="6313.A0A0K0D7Z1"/>
<proteinExistence type="predicted"/>
<accession>A0A0K0D7Z1</accession>
<dbReference type="InterPro" id="IPR036249">
    <property type="entry name" value="Thioredoxin-like_sf"/>
</dbReference>
<organism evidence="1 2">
    <name type="scientific">Angiostrongylus cantonensis</name>
    <name type="common">Rat lungworm</name>
    <dbReference type="NCBI Taxonomy" id="6313"/>
    <lineage>
        <taxon>Eukaryota</taxon>
        <taxon>Metazoa</taxon>
        <taxon>Ecdysozoa</taxon>
        <taxon>Nematoda</taxon>
        <taxon>Chromadorea</taxon>
        <taxon>Rhabditida</taxon>
        <taxon>Rhabditina</taxon>
        <taxon>Rhabditomorpha</taxon>
        <taxon>Strongyloidea</taxon>
        <taxon>Metastrongylidae</taxon>
        <taxon>Angiostrongylus</taxon>
    </lineage>
</organism>
<reference evidence="2" key="2">
    <citation type="submission" date="2017-02" db="UniProtKB">
        <authorList>
            <consortium name="WormBaseParasite"/>
        </authorList>
    </citation>
    <scope>IDENTIFICATION</scope>
</reference>
<protein>
    <submittedName>
        <fullName evidence="2">Thioredoxin-like_fold domain-containing protein</fullName>
    </submittedName>
</protein>
<name>A0A0K0D7Z1_ANGCA</name>
<dbReference type="Proteomes" id="UP000035642">
    <property type="component" value="Unassembled WGS sequence"/>
</dbReference>
<dbReference type="PANTHER" id="PTHR44340">
    <property type="entry name" value="DNAJ HOMOLOG SUBFAMILY C MEMBER 10"/>
    <property type="match status" value="1"/>
</dbReference>
<dbReference type="WBParaSite" id="ACAC_0000618601-mRNA-1">
    <property type="protein sequence ID" value="ACAC_0000618601-mRNA-1"/>
    <property type="gene ID" value="ACAC_0000618601"/>
</dbReference>
<dbReference type="SUPFAM" id="SSF52833">
    <property type="entry name" value="Thioredoxin-like"/>
    <property type="match status" value="1"/>
</dbReference>
<dbReference type="GO" id="GO:0005788">
    <property type="term" value="C:endoplasmic reticulum lumen"/>
    <property type="evidence" value="ECO:0007669"/>
    <property type="project" value="TreeGrafter"/>
</dbReference>
<dbReference type="GO" id="GO:0036498">
    <property type="term" value="P:IRE1-mediated unfolded protein response"/>
    <property type="evidence" value="ECO:0007669"/>
    <property type="project" value="TreeGrafter"/>
</dbReference>
<dbReference type="PANTHER" id="PTHR44340:SF1">
    <property type="entry name" value="DNAJ HOMOLOG SUBFAMILY C MEMBER 10"/>
    <property type="match status" value="1"/>
</dbReference>
<dbReference type="GO" id="GO:0015035">
    <property type="term" value="F:protein-disulfide reductase activity"/>
    <property type="evidence" value="ECO:0007669"/>
    <property type="project" value="TreeGrafter"/>
</dbReference>
<dbReference type="InterPro" id="IPR052460">
    <property type="entry name" value="ER_disulfide_reductase"/>
</dbReference>
<dbReference type="Gene3D" id="3.40.30.10">
    <property type="entry name" value="Glutaredoxin"/>
    <property type="match status" value="1"/>
</dbReference>
<evidence type="ECO:0000313" key="2">
    <source>
        <dbReference type="WBParaSite" id="ACAC_0000618601-mRNA-1"/>
    </source>
</evidence>
<dbReference type="GO" id="GO:0051787">
    <property type="term" value="F:misfolded protein binding"/>
    <property type="evidence" value="ECO:0007669"/>
    <property type="project" value="TreeGrafter"/>
</dbReference>
<dbReference type="GO" id="GO:0016671">
    <property type="term" value="F:oxidoreductase activity, acting on a sulfur group of donors, disulfide as acceptor"/>
    <property type="evidence" value="ECO:0007669"/>
    <property type="project" value="TreeGrafter"/>
</dbReference>
<sequence length="106" mass="12010">MEGAIRIGAVNCAEDPGLCQSQRVYAYPSLVLYPSGELYRGAREVESLQEFVLQRVITEVLYLNADNVKALTKEWQPYDSRPWIIDFCDETDSCLSSVNRSVSQDK</sequence>
<evidence type="ECO:0000313" key="1">
    <source>
        <dbReference type="Proteomes" id="UP000035642"/>
    </source>
</evidence>
<keyword evidence="1" id="KW-1185">Reference proteome</keyword>